<dbReference type="EMBL" id="KB445569">
    <property type="protein sequence ID" value="EMD97369.1"/>
    <property type="molecule type" value="Genomic_DNA"/>
</dbReference>
<sequence>MLMPIVTLREEEKSPWPPIDGIVNRHQSETKKLHDEEQECRAICNQAFKDMDSL</sequence>
<gene>
    <name evidence="1" type="ORF">COCHEDRAFT_1018886</name>
</gene>
<keyword evidence="2" id="KW-1185">Reference proteome</keyword>
<feature type="non-terminal residue" evidence="1">
    <location>
        <position position="54"/>
    </location>
</feature>
<evidence type="ECO:0000313" key="2">
    <source>
        <dbReference type="Proteomes" id="UP000016936"/>
    </source>
</evidence>
<dbReference type="Proteomes" id="UP000016936">
    <property type="component" value="Unassembled WGS sequence"/>
</dbReference>
<organism evidence="1 2">
    <name type="scientific">Cochliobolus heterostrophus (strain C5 / ATCC 48332 / race O)</name>
    <name type="common">Southern corn leaf blight fungus</name>
    <name type="synonym">Bipolaris maydis</name>
    <dbReference type="NCBI Taxonomy" id="701091"/>
    <lineage>
        <taxon>Eukaryota</taxon>
        <taxon>Fungi</taxon>
        <taxon>Dikarya</taxon>
        <taxon>Ascomycota</taxon>
        <taxon>Pezizomycotina</taxon>
        <taxon>Dothideomycetes</taxon>
        <taxon>Pleosporomycetidae</taxon>
        <taxon>Pleosporales</taxon>
        <taxon>Pleosporineae</taxon>
        <taxon>Pleosporaceae</taxon>
        <taxon>Bipolaris</taxon>
    </lineage>
</organism>
<name>M2UG06_COCH5</name>
<evidence type="ECO:0000313" key="1">
    <source>
        <dbReference type="EMBL" id="EMD97369.1"/>
    </source>
</evidence>
<reference evidence="2" key="2">
    <citation type="journal article" date="2013" name="PLoS Genet.">
        <title>Comparative genome structure, secondary metabolite, and effector coding capacity across Cochliobolus pathogens.</title>
        <authorList>
            <person name="Condon B.J."/>
            <person name="Leng Y."/>
            <person name="Wu D."/>
            <person name="Bushley K.E."/>
            <person name="Ohm R.A."/>
            <person name="Otillar R."/>
            <person name="Martin J."/>
            <person name="Schackwitz W."/>
            <person name="Grimwood J."/>
            <person name="MohdZainudin N."/>
            <person name="Xue C."/>
            <person name="Wang R."/>
            <person name="Manning V.A."/>
            <person name="Dhillon B."/>
            <person name="Tu Z.J."/>
            <person name="Steffenson B.J."/>
            <person name="Salamov A."/>
            <person name="Sun H."/>
            <person name="Lowry S."/>
            <person name="LaButti K."/>
            <person name="Han J."/>
            <person name="Copeland A."/>
            <person name="Lindquist E."/>
            <person name="Barry K."/>
            <person name="Schmutz J."/>
            <person name="Baker S.E."/>
            <person name="Ciuffetti L.M."/>
            <person name="Grigoriev I.V."/>
            <person name="Zhong S."/>
            <person name="Turgeon B.G."/>
        </authorList>
    </citation>
    <scope>NUCLEOTIDE SEQUENCE [LARGE SCALE GENOMIC DNA]</scope>
    <source>
        <strain evidence="2">C5 / ATCC 48332 / race O</strain>
    </source>
</reference>
<dbReference type="HOGENOM" id="CLU_3055892_0_0_1"/>
<proteinExistence type="predicted"/>
<protein>
    <submittedName>
        <fullName evidence="1">Uncharacterized protein</fullName>
    </submittedName>
</protein>
<reference evidence="1 2" key="1">
    <citation type="journal article" date="2012" name="PLoS Pathog.">
        <title>Diverse lifestyles and strategies of plant pathogenesis encoded in the genomes of eighteen Dothideomycetes fungi.</title>
        <authorList>
            <person name="Ohm R.A."/>
            <person name="Feau N."/>
            <person name="Henrissat B."/>
            <person name="Schoch C.L."/>
            <person name="Horwitz B.A."/>
            <person name="Barry K.W."/>
            <person name="Condon B.J."/>
            <person name="Copeland A.C."/>
            <person name="Dhillon B."/>
            <person name="Glaser F."/>
            <person name="Hesse C.N."/>
            <person name="Kosti I."/>
            <person name="LaButti K."/>
            <person name="Lindquist E.A."/>
            <person name="Lucas S."/>
            <person name="Salamov A.A."/>
            <person name="Bradshaw R.E."/>
            <person name="Ciuffetti L."/>
            <person name="Hamelin R.C."/>
            <person name="Kema G.H.J."/>
            <person name="Lawrence C."/>
            <person name="Scott J.A."/>
            <person name="Spatafora J.W."/>
            <person name="Turgeon B.G."/>
            <person name="de Wit P.J.G.M."/>
            <person name="Zhong S."/>
            <person name="Goodwin S.B."/>
            <person name="Grigoriev I.V."/>
        </authorList>
    </citation>
    <scope>NUCLEOTIDE SEQUENCE [LARGE SCALE GENOMIC DNA]</scope>
    <source>
        <strain evidence="2">C5 / ATCC 48332 / race O</strain>
    </source>
</reference>
<accession>M2UG06</accession>
<dbReference type="AlphaFoldDB" id="M2UG06"/>